<keyword evidence="4" id="KW-1185">Reference proteome</keyword>
<evidence type="ECO:0000313" key="3">
    <source>
        <dbReference type="EMBL" id="TXD92535.1"/>
    </source>
</evidence>
<dbReference type="Proteomes" id="UP000321367">
    <property type="component" value="Unassembled WGS sequence"/>
</dbReference>
<evidence type="ECO:0000259" key="1">
    <source>
        <dbReference type="Pfam" id="PF00326"/>
    </source>
</evidence>
<dbReference type="GO" id="GO:0006508">
    <property type="term" value="P:proteolysis"/>
    <property type="evidence" value="ECO:0007669"/>
    <property type="project" value="InterPro"/>
</dbReference>
<dbReference type="InterPro" id="IPR002469">
    <property type="entry name" value="Peptidase_S9B_N"/>
</dbReference>
<proteinExistence type="predicted"/>
<sequence>MKILHFNSIKINFLFFFFFVSLLSFQGIAQNSELSVEKIMQDPSWMGTFPSNINWSEDSKTIYFDYNLQKDPSDSIYKIQLSQQATIAKVSLEEQLNKISSRGDYNKDHSQKIFVKDGNLMLFSAKEKTTKTLLALGESISNPNFQQNEDLISFELEDNLYLYDLKKGSLKKLTSIKNGDDKTKDDKDLSKKEEWLEEDNLSLMGVVLERKQKEDSSKAYQSKIKKEDFNFYTGERSVSNLQLSPNAKYATFNLITRADNKNTIVPNYVDASGYTVDLNARSKVGDDITKVELAIYNFVKDTVYLVKSDDLPGISDLPDYVSDYPDKEWKKEPRDVIAWGANFSDNGEKVLVNVRSHDNKDRWITLLDLENGTLKSLDRQRDEAWINGPGIGYSYGGGTLGWLPDNKHIYFQSEETGYSHLYILNTENGKKTALTSGEYEVFDPQLSKDGKSWFLTTSEIDAGERHFYKMPVMGGIMTQLTTMPGNNQVTLSPDEKQMAILYSSSNQPWELYLKKTGTNTEAIQLTKGQSEAFSAYNWRTPNRIKVKATDGAMVPARLYKPKDDVKNGAAVIFVHGAGYLQNAHNWWSSYFREYMFHNLLTDLGYTVLDMDYRGSAGYGRDWRTAIYRHMGGKDLSDQVDGAKFLVEEHGIDEDKIGIYGGSYGGFITLMAMFNESDTFESGAALRSVTDWAHYNDGYTSNILNTPMEDPIAYRRSSPIYFAEGFKGNLLIAHGMVDTNVHFQDVVRLAQRLIELKKENWEMALYPVESHGFVEPSSWTDEYKRILKLFNETLIEE</sequence>
<evidence type="ECO:0000313" key="4">
    <source>
        <dbReference type="Proteomes" id="UP000321367"/>
    </source>
</evidence>
<dbReference type="InterPro" id="IPR029058">
    <property type="entry name" value="AB_hydrolase_fold"/>
</dbReference>
<dbReference type="InterPro" id="IPR001375">
    <property type="entry name" value="Peptidase_S9_cat"/>
</dbReference>
<dbReference type="SUPFAM" id="SSF82171">
    <property type="entry name" value="DPP6 N-terminal domain-like"/>
    <property type="match status" value="1"/>
</dbReference>
<dbReference type="SUPFAM" id="SSF53474">
    <property type="entry name" value="alpha/beta-Hydrolases"/>
    <property type="match status" value="1"/>
</dbReference>
<gene>
    <name evidence="3" type="ORF">ES724_13685</name>
</gene>
<dbReference type="AlphaFoldDB" id="A0A5C6ZTK6"/>
<protein>
    <submittedName>
        <fullName evidence="3">S9 family peptidase</fullName>
    </submittedName>
</protein>
<evidence type="ECO:0000259" key="2">
    <source>
        <dbReference type="Pfam" id="PF00930"/>
    </source>
</evidence>
<organism evidence="3 4">
    <name type="scientific">Gillisia hiemivivida</name>
    <dbReference type="NCBI Taxonomy" id="291190"/>
    <lineage>
        <taxon>Bacteria</taxon>
        <taxon>Pseudomonadati</taxon>
        <taxon>Bacteroidota</taxon>
        <taxon>Flavobacteriia</taxon>
        <taxon>Flavobacteriales</taxon>
        <taxon>Flavobacteriaceae</taxon>
        <taxon>Gillisia</taxon>
    </lineage>
</organism>
<dbReference type="Pfam" id="PF00326">
    <property type="entry name" value="Peptidase_S9"/>
    <property type="match status" value="1"/>
</dbReference>
<reference evidence="3 4" key="1">
    <citation type="submission" date="2019-08" db="EMBL/GenBank/DDBJ databases">
        <title>Genome sequence of Gillisia hiemivivida IC154 (type strain).</title>
        <authorList>
            <person name="Bowman J.P."/>
        </authorList>
    </citation>
    <scope>NUCLEOTIDE SEQUENCE [LARGE SCALE GENOMIC DNA]</scope>
    <source>
        <strain evidence="3 4">IC154</strain>
    </source>
</reference>
<feature type="domain" description="Peptidase S9 prolyl oligopeptidase catalytic" evidence="1">
    <location>
        <begin position="598"/>
        <end position="793"/>
    </location>
</feature>
<dbReference type="PANTHER" id="PTHR11731:SF193">
    <property type="entry name" value="DIPEPTIDYL PEPTIDASE 9"/>
    <property type="match status" value="1"/>
</dbReference>
<accession>A0A5C6ZTK6</accession>
<comment type="caution">
    <text evidence="3">The sequence shown here is derived from an EMBL/GenBank/DDBJ whole genome shotgun (WGS) entry which is preliminary data.</text>
</comment>
<dbReference type="Gene3D" id="3.40.50.1820">
    <property type="entry name" value="alpha/beta hydrolase"/>
    <property type="match status" value="1"/>
</dbReference>
<dbReference type="RefSeq" id="WP_146933829.1">
    <property type="nucleotide sequence ID" value="NZ_CBCSHZ010000019.1"/>
</dbReference>
<dbReference type="PANTHER" id="PTHR11731">
    <property type="entry name" value="PROTEASE FAMILY S9B,C DIPEPTIDYL-PEPTIDASE IV-RELATED"/>
    <property type="match status" value="1"/>
</dbReference>
<dbReference type="InterPro" id="IPR050278">
    <property type="entry name" value="Serine_Prot_S9B/DPPIV"/>
</dbReference>
<dbReference type="GO" id="GO:0008236">
    <property type="term" value="F:serine-type peptidase activity"/>
    <property type="evidence" value="ECO:0007669"/>
    <property type="project" value="InterPro"/>
</dbReference>
<feature type="domain" description="Dipeptidylpeptidase IV N-terminal" evidence="2">
    <location>
        <begin position="244"/>
        <end position="509"/>
    </location>
</feature>
<name>A0A5C6ZTK6_9FLAO</name>
<dbReference type="Gene3D" id="2.140.10.30">
    <property type="entry name" value="Dipeptidylpeptidase IV, N-terminal domain"/>
    <property type="match status" value="2"/>
</dbReference>
<dbReference type="Pfam" id="PF00930">
    <property type="entry name" value="DPPIV_N"/>
    <property type="match status" value="1"/>
</dbReference>
<dbReference type="OrthoDB" id="9812921at2"/>
<dbReference type="EMBL" id="VORY01000020">
    <property type="protein sequence ID" value="TXD92535.1"/>
    <property type="molecule type" value="Genomic_DNA"/>
</dbReference>
<dbReference type="GO" id="GO:0008239">
    <property type="term" value="F:dipeptidyl-peptidase activity"/>
    <property type="evidence" value="ECO:0007669"/>
    <property type="project" value="TreeGrafter"/>
</dbReference>